<dbReference type="Pfam" id="PF03407">
    <property type="entry name" value="Nucleotid_trans"/>
    <property type="match status" value="1"/>
</dbReference>
<dbReference type="AlphaFoldDB" id="A0A914P6H2"/>
<dbReference type="WBParaSite" id="PDA_v2.g10726.t1">
    <property type="protein sequence ID" value="PDA_v2.g10726.t1"/>
    <property type="gene ID" value="PDA_v2.g10726"/>
</dbReference>
<feature type="domain" description="Nucleotide-diphospho-sugar transferase" evidence="1">
    <location>
        <begin position="153"/>
        <end position="353"/>
    </location>
</feature>
<reference evidence="3" key="1">
    <citation type="submission" date="2022-11" db="UniProtKB">
        <authorList>
            <consortium name="WormBaseParasite"/>
        </authorList>
    </citation>
    <scope>IDENTIFICATION</scope>
</reference>
<proteinExistence type="predicted"/>
<protein>
    <submittedName>
        <fullName evidence="3">Nucleotide-diphospho-sugar transferase domain-containing protein</fullName>
    </submittedName>
</protein>
<keyword evidence="2" id="KW-1185">Reference proteome</keyword>
<organism evidence="2 3">
    <name type="scientific">Panagrolaimus davidi</name>
    <dbReference type="NCBI Taxonomy" id="227884"/>
    <lineage>
        <taxon>Eukaryota</taxon>
        <taxon>Metazoa</taxon>
        <taxon>Ecdysozoa</taxon>
        <taxon>Nematoda</taxon>
        <taxon>Chromadorea</taxon>
        <taxon>Rhabditida</taxon>
        <taxon>Tylenchina</taxon>
        <taxon>Panagrolaimomorpha</taxon>
        <taxon>Panagrolaimoidea</taxon>
        <taxon>Panagrolaimidae</taxon>
        <taxon>Panagrolaimus</taxon>
    </lineage>
</organism>
<dbReference type="Proteomes" id="UP000887578">
    <property type="component" value="Unplaced"/>
</dbReference>
<sequence>MLLRNLSKIRWSFIFGCFCIYGFAHFLHNYSKNSWLPEIIEDSTLKKKTADGPLILRDDIFDNGGKKKSGVIQGAALMGNIEEFFDAPISKVTESPPKPIEISKKFLDKFRTMAQNLISNNTEDFILFSVINHAYYNLTSNFLCNIYSIDEKLHSKIFIVSLQEESCKKLKKDWPKISCHWLESDKQHNEGVDWGKQIYVQILTFRAKLLEELAKLSLQFILFESDSIWIKLPFELIKNITAIDDADILVPINGYPGKQKFAFDPLVAFNTQARTDFFIEMRKRLEKDPALMDQEVLNDLCSSQFKGVICRNFEWSEVADGKYFKMGERERKEYKPLIINNNYYVGVKNKSARQALNGLWFLSPKGICNVSKAKKQLAKYQS</sequence>
<accession>A0A914P6H2</accession>
<evidence type="ECO:0000313" key="3">
    <source>
        <dbReference type="WBParaSite" id="PDA_v2.g10726.t1"/>
    </source>
</evidence>
<evidence type="ECO:0000259" key="1">
    <source>
        <dbReference type="Pfam" id="PF03407"/>
    </source>
</evidence>
<dbReference type="PANTHER" id="PTHR31967">
    <property type="entry name" value="GROUNDHOG (HEDGEHOG-LIKE FAMILY)-RELATED"/>
    <property type="match status" value="1"/>
</dbReference>
<name>A0A914P6H2_9BILA</name>
<dbReference type="InterPro" id="IPR005069">
    <property type="entry name" value="Nucl-diP-sugar_transferase"/>
</dbReference>
<evidence type="ECO:0000313" key="2">
    <source>
        <dbReference type="Proteomes" id="UP000887578"/>
    </source>
</evidence>
<dbReference type="PANTHER" id="PTHR31967:SF12">
    <property type="entry name" value="NUCLEOTIDE-DIPHOSPHO-SUGAR TRANSFERASE DOMAIN-CONTAINING PROTEIN"/>
    <property type="match status" value="1"/>
</dbReference>